<feature type="non-terminal residue" evidence="1">
    <location>
        <position position="1"/>
    </location>
</feature>
<evidence type="ECO:0000313" key="1">
    <source>
        <dbReference type="EMBL" id="CDW50462.1"/>
    </source>
</evidence>
<reference evidence="1" key="1">
    <citation type="submission" date="2014-05" db="EMBL/GenBank/DDBJ databases">
        <authorList>
            <person name="Chronopoulou M."/>
        </authorList>
    </citation>
    <scope>NUCLEOTIDE SEQUENCE</scope>
    <source>
        <tissue evidence="1">Whole organism</tissue>
    </source>
</reference>
<protein>
    <submittedName>
        <fullName evidence="1">Uncharacterized protein</fullName>
    </submittedName>
</protein>
<proteinExistence type="predicted"/>
<accession>A0A0K2VJU7</accession>
<name>A0A0K2VJU7_LEPSM</name>
<organism evidence="1">
    <name type="scientific">Lepeophtheirus salmonis</name>
    <name type="common">Salmon louse</name>
    <name type="synonym">Caligus salmonis</name>
    <dbReference type="NCBI Taxonomy" id="72036"/>
    <lineage>
        <taxon>Eukaryota</taxon>
        <taxon>Metazoa</taxon>
        <taxon>Ecdysozoa</taxon>
        <taxon>Arthropoda</taxon>
        <taxon>Crustacea</taxon>
        <taxon>Multicrustacea</taxon>
        <taxon>Hexanauplia</taxon>
        <taxon>Copepoda</taxon>
        <taxon>Siphonostomatoida</taxon>
        <taxon>Caligidae</taxon>
        <taxon>Lepeophtheirus</taxon>
    </lineage>
</organism>
<dbReference type="EMBL" id="HACA01033101">
    <property type="protein sequence ID" value="CDW50462.1"/>
    <property type="molecule type" value="Transcribed_RNA"/>
</dbReference>
<dbReference type="AlphaFoldDB" id="A0A0K2VJU7"/>
<sequence>LLQACSQASSLSSCPSSLSPCSLSRLRWYNTKDIYWNIYLL</sequence>